<evidence type="ECO:0000313" key="1">
    <source>
        <dbReference type="EMBL" id="WDE95366.1"/>
    </source>
</evidence>
<gene>
    <name evidence="1" type="ORF">PQO03_06505</name>
</gene>
<keyword evidence="2" id="KW-1185">Reference proteome</keyword>
<sequence length="175" mass="20398">MIPLYLSLLAMSPDSMQGYLAAKELRLELPSSFYSQISNQDIWLDNLYSISLVKEKTYHERSSIENNIYNTYLDDYYSDEDIQTLHHMTGKAPYTLTLHTRFWAGDSSGYAQGFSYSEKADHNLTWGMGVERAEIKSDKRYNWNNNSYYNVDSWLNWQPSPELNIFLGVNAYVPE</sequence>
<accession>A0ABY7VR82</accession>
<dbReference type="EMBL" id="CP117811">
    <property type="protein sequence ID" value="WDE95366.1"/>
    <property type="molecule type" value="Genomic_DNA"/>
</dbReference>
<evidence type="ECO:0000313" key="2">
    <source>
        <dbReference type="Proteomes" id="UP001214250"/>
    </source>
</evidence>
<protein>
    <submittedName>
        <fullName evidence="1">Uncharacterized protein</fullName>
    </submittedName>
</protein>
<name>A0ABY7VR82_9BACT</name>
<dbReference type="RefSeq" id="WP_274148858.1">
    <property type="nucleotide sequence ID" value="NZ_CP117811.1"/>
</dbReference>
<organism evidence="1 2">
    <name type="scientific">Lentisphaera profundi</name>
    <dbReference type="NCBI Taxonomy" id="1658616"/>
    <lineage>
        <taxon>Bacteria</taxon>
        <taxon>Pseudomonadati</taxon>
        <taxon>Lentisphaerota</taxon>
        <taxon>Lentisphaeria</taxon>
        <taxon>Lentisphaerales</taxon>
        <taxon>Lentisphaeraceae</taxon>
        <taxon>Lentisphaera</taxon>
    </lineage>
</organism>
<dbReference type="Proteomes" id="UP001214250">
    <property type="component" value="Chromosome 1"/>
</dbReference>
<proteinExistence type="predicted"/>
<reference evidence="1 2" key="1">
    <citation type="submission" date="2023-02" db="EMBL/GenBank/DDBJ databases">
        <title>Genome sequence of Lentisphaera profundi SAORIC-696.</title>
        <authorList>
            <person name="Kim e."/>
            <person name="Cho J.-C."/>
            <person name="Choi A."/>
            <person name="Kang I."/>
        </authorList>
    </citation>
    <scope>NUCLEOTIDE SEQUENCE [LARGE SCALE GENOMIC DNA]</scope>
    <source>
        <strain evidence="1 2">SAORIC-696</strain>
    </source>
</reference>